<sequence length="111" mass="11999">MVGVSNALPTQGSPPERRHRLIRLITVAEKISNENFLLRECDGGGGAVTVWLSAAEGVRTIKRCRHSPRLSHHPDASVSRVDRFITAVEPGNGYEPGRADSREDGEIAGGE</sequence>
<evidence type="ECO:0000256" key="1">
    <source>
        <dbReference type="SAM" id="MobiDB-lite"/>
    </source>
</evidence>
<evidence type="ECO:0000313" key="2">
    <source>
        <dbReference type="EMBL" id="CAF96544.1"/>
    </source>
</evidence>
<gene>
    <name evidence="2" type="ORF">GSTENG00013624001</name>
</gene>
<dbReference type="EMBL" id="CAAE01014479">
    <property type="protein sequence ID" value="CAF96544.1"/>
    <property type="molecule type" value="Genomic_DNA"/>
</dbReference>
<accession>Q4SS38</accession>
<proteinExistence type="predicted"/>
<comment type="caution">
    <text evidence="2">The sequence shown here is derived from an EMBL/GenBank/DDBJ whole genome shotgun (WGS) entry which is preliminary data.</text>
</comment>
<feature type="region of interest" description="Disordered" evidence="1">
    <location>
        <begin position="88"/>
        <end position="111"/>
    </location>
</feature>
<protein>
    <submittedName>
        <fullName evidence="2">(spotted green pufferfish) hypothetical protein</fullName>
    </submittedName>
</protein>
<reference evidence="2" key="1">
    <citation type="journal article" date="2004" name="Nature">
        <title>Genome duplication in the teleost fish Tetraodon nigroviridis reveals the early vertebrate proto-karyotype.</title>
        <authorList>
            <person name="Jaillon O."/>
            <person name="Aury J.-M."/>
            <person name="Brunet F."/>
            <person name="Petit J.-L."/>
            <person name="Stange-Thomann N."/>
            <person name="Mauceli E."/>
            <person name="Bouneau L."/>
            <person name="Fischer C."/>
            <person name="Ozouf-Costaz C."/>
            <person name="Bernot A."/>
            <person name="Nicaud S."/>
            <person name="Jaffe D."/>
            <person name="Fisher S."/>
            <person name="Lutfalla G."/>
            <person name="Dossat C."/>
            <person name="Segurens B."/>
            <person name="Dasilva C."/>
            <person name="Salanoubat M."/>
            <person name="Levy M."/>
            <person name="Boudet N."/>
            <person name="Castellano S."/>
            <person name="Anthouard V."/>
            <person name="Jubin C."/>
            <person name="Castelli V."/>
            <person name="Katinka M."/>
            <person name="Vacherie B."/>
            <person name="Biemont C."/>
            <person name="Skalli Z."/>
            <person name="Cattolico L."/>
            <person name="Poulain J."/>
            <person name="De Berardinis V."/>
            <person name="Cruaud C."/>
            <person name="Duprat S."/>
            <person name="Brottier P."/>
            <person name="Coutanceau J.-P."/>
            <person name="Gouzy J."/>
            <person name="Parra G."/>
            <person name="Lardier G."/>
            <person name="Chapple C."/>
            <person name="McKernan K.J."/>
            <person name="McEwan P."/>
            <person name="Bosak S."/>
            <person name="Kellis M."/>
            <person name="Volff J.-N."/>
            <person name="Guigo R."/>
            <person name="Zody M.C."/>
            <person name="Mesirov J."/>
            <person name="Lindblad-Toh K."/>
            <person name="Birren B."/>
            <person name="Nusbaum C."/>
            <person name="Kahn D."/>
            <person name="Robinson-Rechavi M."/>
            <person name="Laudet V."/>
            <person name="Schachter V."/>
            <person name="Quetier F."/>
            <person name="Saurin W."/>
            <person name="Scarpelli C."/>
            <person name="Wincker P."/>
            <person name="Lander E.S."/>
            <person name="Weissenbach J."/>
            <person name="Roest Crollius H."/>
        </authorList>
    </citation>
    <scope>NUCLEOTIDE SEQUENCE [LARGE SCALE GENOMIC DNA]</scope>
</reference>
<dbReference type="KEGG" id="tng:GSTEN00013624G001"/>
<organism evidence="2">
    <name type="scientific">Tetraodon nigroviridis</name>
    <name type="common">Spotted green pufferfish</name>
    <name type="synonym">Chelonodon nigroviridis</name>
    <dbReference type="NCBI Taxonomy" id="99883"/>
    <lineage>
        <taxon>Eukaryota</taxon>
        <taxon>Metazoa</taxon>
        <taxon>Chordata</taxon>
        <taxon>Craniata</taxon>
        <taxon>Vertebrata</taxon>
        <taxon>Euteleostomi</taxon>
        <taxon>Actinopterygii</taxon>
        <taxon>Neopterygii</taxon>
        <taxon>Teleostei</taxon>
        <taxon>Neoteleostei</taxon>
        <taxon>Acanthomorphata</taxon>
        <taxon>Eupercaria</taxon>
        <taxon>Tetraodontiformes</taxon>
        <taxon>Tetradontoidea</taxon>
        <taxon>Tetraodontidae</taxon>
        <taxon>Tetraodon</taxon>
    </lineage>
</organism>
<name>Q4SS38_TETNG</name>
<dbReference type="AlphaFoldDB" id="Q4SS38"/>
<reference evidence="2" key="2">
    <citation type="submission" date="2004-02" db="EMBL/GenBank/DDBJ databases">
        <authorList>
            <consortium name="Genoscope"/>
            <consortium name="Whitehead Institute Centre for Genome Research"/>
        </authorList>
    </citation>
    <scope>NUCLEOTIDE SEQUENCE</scope>
</reference>